<dbReference type="PANTHER" id="PTHR46077:SF1">
    <property type="entry name" value="TOP1 BINDING ARGININE_SERINE RICH PROTEIN, E3 UBIQUITIN LIGASE"/>
    <property type="match status" value="1"/>
</dbReference>
<protein>
    <recommendedName>
        <fullName evidence="2">RING-type E3 ubiquitin transferase</fullName>
        <ecNumber evidence="2">2.3.2.27</ecNumber>
    </recommendedName>
</protein>
<dbReference type="EC" id="2.3.2.27" evidence="2"/>
<evidence type="ECO:0000313" key="8">
    <source>
        <dbReference type="Proteomes" id="UP000807716"/>
    </source>
</evidence>
<dbReference type="EMBL" id="JAAAJB010000103">
    <property type="protein sequence ID" value="KAG0265981.1"/>
    <property type="molecule type" value="Genomic_DNA"/>
</dbReference>
<keyword evidence="5" id="KW-0804">Transcription</keyword>
<keyword evidence="4" id="KW-0805">Transcription regulation</keyword>
<feature type="region of interest" description="Disordered" evidence="6">
    <location>
        <begin position="126"/>
        <end position="166"/>
    </location>
</feature>
<proteinExistence type="predicted"/>
<feature type="compositionally biased region" description="Basic and acidic residues" evidence="6">
    <location>
        <begin position="139"/>
        <end position="160"/>
    </location>
</feature>
<feature type="compositionally biased region" description="Low complexity" evidence="6">
    <location>
        <begin position="438"/>
        <end position="449"/>
    </location>
</feature>
<dbReference type="GO" id="GO:0000209">
    <property type="term" value="P:protein polyubiquitination"/>
    <property type="evidence" value="ECO:0007669"/>
    <property type="project" value="TreeGrafter"/>
</dbReference>
<reference evidence="7" key="1">
    <citation type="journal article" date="2020" name="Fungal Divers.">
        <title>Resolving the Mortierellaceae phylogeny through synthesis of multi-gene phylogenetics and phylogenomics.</title>
        <authorList>
            <person name="Vandepol N."/>
            <person name="Liber J."/>
            <person name="Desiro A."/>
            <person name="Na H."/>
            <person name="Kennedy M."/>
            <person name="Barry K."/>
            <person name="Grigoriev I.V."/>
            <person name="Miller A.N."/>
            <person name="O'Donnell K."/>
            <person name="Stajich J.E."/>
            <person name="Bonito G."/>
        </authorList>
    </citation>
    <scope>NUCLEOTIDE SEQUENCE</scope>
    <source>
        <strain evidence="7">BC1065</strain>
    </source>
</reference>
<dbReference type="PANTHER" id="PTHR46077">
    <property type="entry name" value="E3 UBIQUITIN-PROTEIN LIGASE TOPORS"/>
    <property type="match status" value="1"/>
</dbReference>
<evidence type="ECO:0000256" key="3">
    <source>
        <dbReference type="ARBA" id="ARBA00022679"/>
    </source>
</evidence>
<sequence length="473" mass="52398">MNVVLQGSSTTVVLLRRPGPAPTDAGIFDVVWALNASPPDDRFLVALDVCAAVPQELMTGMRTRRNRLRASISSANSQEARMRKQREAVANLRAFLHQRGWRAREEVENVALAAYLCQGKPPVVKEGSLPIGAEPPLPKSEHPRNHPRPAPRETPEERSVAEQQRSALEKRVHIYRHGLYVKHMGANRISRYQQTTPETFQIFPARLDRLAPWIRRELQAITWLLTTRGIASGQNVPSPSSSSSSSPSLGSVADDDGLLRDEVAPGLEVVREYILAVMKQYDLQTDPAMDLLQGFLHEYTEHFVHELMAYARSPFSIEAYDQAAQYSSATAASQQSRGSPTPSFQRQSRSCDSTRLSFRDGDGGRGKRRRDSTAGEERMESRQNRHGKSVRRGGRDDVDGGAAQDNSEKGKAEGIATSSRIPRDDGHSSGLPSCTIASSSSSKPQLSSSEQMQRLIREKLAREKAIYDKNHPS</sequence>
<evidence type="ECO:0000256" key="4">
    <source>
        <dbReference type="ARBA" id="ARBA00023015"/>
    </source>
</evidence>
<feature type="compositionally biased region" description="Low complexity" evidence="6">
    <location>
        <begin position="237"/>
        <end position="248"/>
    </location>
</feature>
<gene>
    <name evidence="7" type="ORF">DFQ27_000231</name>
</gene>
<dbReference type="OrthoDB" id="21204at2759"/>
<comment type="catalytic activity">
    <reaction evidence="1">
        <text>S-ubiquitinyl-[E2 ubiquitin-conjugating enzyme]-L-cysteine + [acceptor protein]-L-lysine = [E2 ubiquitin-conjugating enzyme]-L-cysteine + N(6)-ubiquitinyl-[acceptor protein]-L-lysine.</text>
        <dbReference type="EC" id="2.3.2.27"/>
    </reaction>
</comment>
<feature type="region of interest" description="Disordered" evidence="6">
    <location>
        <begin position="330"/>
        <end position="453"/>
    </location>
</feature>
<keyword evidence="3" id="KW-0808">Transferase</keyword>
<keyword evidence="8" id="KW-1185">Reference proteome</keyword>
<dbReference type="GO" id="GO:0006513">
    <property type="term" value="P:protein monoubiquitination"/>
    <property type="evidence" value="ECO:0007669"/>
    <property type="project" value="TreeGrafter"/>
</dbReference>
<evidence type="ECO:0000256" key="1">
    <source>
        <dbReference type="ARBA" id="ARBA00000900"/>
    </source>
</evidence>
<comment type="caution">
    <text evidence="7">The sequence shown here is derived from an EMBL/GenBank/DDBJ whole genome shotgun (WGS) entry which is preliminary data.</text>
</comment>
<dbReference type="Proteomes" id="UP000807716">
    <property type="component" value="Unassembled WGS sequence"/>
</dbReference>
<feature type="compositionally biased region" description="Basic and acidic residues" evidence="6">
    <location>
        <begin position="357"/>
        <end position="383"/>
    </location>
</feature>
<organism evidence="7 8">
    <name type="scientific">Actinomortierella ambigua</name>
    <dbReference type="NCBI Taxonomy" id="1343610"/>
    <lineage>
        <taxon>Eukaryota</taxon>
        <taxon>Fungi</taxon>
        <taxon>Fungi incertae sedis</taxon>
        <taxon>Mucoromycota</taxon>
        <taxon>Mortierellomycotina</taxon>
        <taxon>Mortierellomycetes</taxon>
        <taxon>Mortierellales</taxon>
        <taxon>Mortierellaceae</taxon>
        <taxon>Actinomortierella</taxon>
    </lineage>
</organism>
<evidence type="ECO:0000256" key="2">
    <source>
        <dbReference type="ARBA" id="ARBA00012483"/>
    </source>
</evidence>
<accession>A0A9P6QGV9</accession>
<name>A0A9P6QGV9_9FUNG</name>
<evidence type="ECO:0000256" key="6">
    <source>
        <dbReference type="SAM" id="MobiDB-lite"/>
    </source>
</evidence>
<evidence type="ECO:0000256" key="5">
    <source>
        <dbReference type="ARBA" id="ARBA00023163"/>
    </source>
</evidence>
<evidence type="ECO:0000313" key="7">
    <source>
        <dbReference type="EMBL" id="KAG0265981.1"/>
    </source>
</evidence>
<feature type="compositionally biased region" description="Polar residues" evidence="6">
    <location>
        <begin position="337"/>
        <end position="356"/>
    </location>
</feature>
<feature type="region of interest" description="Disordered" evidence="6">
    <location>
        <begin position="232"/>
        <end position="256"/>
    </location>
</feature>
<dbReference type="AlphaFoldDB" id="A0A9P6QGV9"/>
<dbReference type="GO" id="GO:0061630">
    <property type="term" value="F:ubiquitin protein ligase activity"/>
    <property type="evidence" value="ECO:0007669"/>
    <property type="project" value="UniProtKB-EC"/>
</dbReference>